<comment type="subcellular location">
    <subcellularLocation>
        <location evidence="1">Cell outer membrane</location>
        <topology evidence="1">Multi-pass membrane protein</topology>
    </subcellularLocation>
</comment>
<sequence length="439" mass="46348">MPLAHSVSGTHHAAPHPRSTAVASAAALLALLASALPLNAHATNGYLAHGYGAQSLGAAGVAAALPQDALVIATNPAGISALGNRLDAGLTYFAPRREASIQGSPVPGLNGQYNGDGKKNFWIPEFGYTRQLSPSLSAGLAVYGNGGMNTRYERNPYAAIGGQGRAGVNLEQLFISPAVSYKLNAQHSLGAALNLVHQRFSAEGLQGFDQSGFSSSPGNVTNRGTDTSNGVGLRLGWLGELTPELKLGFGWASSVRGRFDKYKGLFADQGNFDIPASYTLGLSYQLTPRWQLGADYQVIQYSDVKPVNNPLGAFLTGKKLGDDAGPGFGWRDIDVVKLAVIHRQSDALTLRAGYSHAKQPIPRDQTFFNVLAPGVVQDHVTLGFTWKTSAQGEWTGYAAHAFSKTVSGQNSIPANLLGGGEANIRMKQNILGVAYGWKF</sequence>
<keyword evidence="7" id="KW-0998">Cell outer membrane</keyword>
<evidence type="ECO:0000256" key="1">
    <source>
        <dbReference type="ARBA" id="ARBA00004571"/>
    </source>
</evidence>
<evidence type="ECO:0000256" key="7">
    <source>
        <dbReference type="ARBA" id="ARBA00023237"/>
    </source>
</evidence>
<dbReference type="PANTHER" id="PTHR35093:SF8">
    <property type="entry name" value="OUTER MEMBRANE PROTEIN NMB0088-RELATED"/>
    <property type="match status" value="1"/>
</dbReference>
<accession>A0A4R6RMT7</accession>
<feature type="chain" id="PRO_5020957405" evidence="8">
    <location>
        <begin position="43"/>
        <end position="439"/>
    </location>
</feature>
<dbReference type="RefSeq" id="WP_133605677.1">
    <property type="nucleotide sequence ID" value="NZ_SNXW01000001.1"/>
</dbReference>
<name>A0A4R6RMT7_9BURK</name>
<proteinExistence type="inferred from homology"/>
<keyword evidence="3" id="KW-1134">Transmembrane beta strand</keyword>
<organism evidence="9 10">
    <name type="scientific">Aquabacterium commune</name>
    <dbReference type="NCBI Taxonomy" id="70586"/>
    <lineage>
        <taxon>Bacteria</taxon>
        <taxon>Pseudomonadati</taxon>
        <taxon>Pseudomonadota</taxon>
        <taxon>Betaproteobacteria</taxon>
        <taxon>Burkholderiales</taxon>
        <taxon>Aquabacterium</taxon>
    </lineage>
</organism>
<dbReference type="Proteomes" id="UP000294593">
    <property type="component" value="Unassembled WGS sequence"/>
</dbReference>
<dbReference type="PANTHER" id="PTHR35093">
    <property type="entry name" value="OUTER MEMBRANE PROTEIN NMB0088-RELATED"/>
    <property type="match status" value="1"/>
</dbReference>
<keyword evidence="5 8" id="KW-0732">Signal</keyword>
<comment type="similarity">
    <text evidence="2">Belongs to the OmpP1/FadL family.</text>
</comment>
<evidence type="ECO:0000256" key="6">
    <source>
        <dbReference type="ARBA" id="ARBA00023136"/>
    </source>
</evidence>
<evidence type="ECO:0000256" key="2">
    <source>
        <dbReference type="ARBA" id="ARBA00008163"/>
    </source>
</evidence>
<protein>
    <submittedName>
        <fullName evidence="9">Long-chain fatty acid transport protein</fullName>
    </submittedName>
</protein>
<comment type="caution">
    <text evidence="9">The sequence shown here is derived from an EMBL/GenBank/DDBJ whole genome shotgun (WGS) entry which is preliminary data.</text>
</comment>
<feature type="signal peptide" evidence="8">
    <location>
        <begin position="1"/>
        <end position="42"/>
    </location>
</feature>
<keyword evidence="6" id="KW-0472">Membrane</keyword>
<dbReference type="OrthoDB" id="19849at2"/>
<evidence type="ECO:0000256" key="5">
    <source>
        <dbReference type="ARBA" id="ARBA00022729"/>
    </source>
</evidence>
<evidence type="ECO:0000313" key="10">
    <source>
        <dbReference type="Proteomes" id="UP000294593"/>
    </source>
</evidence>
<evidence type="ECO:0000256" key="8">
    <source>
        <dbReference type="SAM" id="SignalP"/>
    </source>
</evidence>
<evidence type="ECO:0000256" key="3">
    <source>
        <dbReference type="ARBA" id="ARBA00022452"/>
    </source>
</evidence>
<dbReference type="Pfam" id="PF03349">
    <property type="entry name" value="Toluene_X"/>
    <property type="match status" value="1"/>
</dbReference>
<keyword evidence="4" id="KW-0812">Transmembrane</keyword>
<dbReference type="AlphaFoldDB" id="A0A4R6RMT7"/>
<evidence type="ECO:0000313" key="9">
    <source>
        <dbReference type="EMBL" id="TDP88011.1"/>
    </source>
</evidence>
<dbReference type="SUPFAM" id="SSF56935">
    <property type="entry name" value="Porins"/>
    <property type="match status" value="1"/>
</dbReference>
<dbReference type="InterPro" id="IPR005017">
    <property type="entry name" value="OMPP1/FadL/TodX"/>
</dbReference>
<dbReference type="EMBL" id="SNXW01000001">
    <property type="protein sequence ID" value="TDP88011.1"/>
    <property type="molecule type" value="Genomic_DNA"/>
</dbReference>
<keyword evidence="10" id="KW-1185">Reference proteome</keyword>
<reference evidence="9 10" key="1">
    <citation type="submission" date="2019-03" db="EMBL/GenBank/DDBJ databases">
        <title>Genomic Encyclopedia of Type Strains, Phase IV (KMG-IV): sequencing the most valuable type-strain genomes for metagenomic binning, comparative biology and taxonomic classification.</title>
        <authorList>
            <person name="Goeker M."/>
        </authorList>
    </citation>
    <scope>NUCLEOTIDE SEQUENCE [LARGE SCALE GENOMIC DNA]</scope>
    <source>
        <strain evidence="9 10">DSM 11901</strain>
    </source>
</reference>
<dbReference type="GO" id="GO:0015483">
    <property type="term" value="F:long-chain fatty acid transporting porin activity"/>
    <property type="evidence" value="ECO:0007669"/>
    <property type="project" value="TreeGrafter"/>
</dbReference>
<gene>
    <name evidence="9" type="ORF">EV672_101147</name>
</gene>
<dbReference type="GO" id="GO:0009279">
    <property type="term" value="C:cell outer membrane"/>
    <property type="evidence" value="ECO:0007669"/>
    <property type="project" value="UniProtKB-SubCell"/>
</dbReference>
<evidence type="ECO:0000256" key="4">
    <source>
        <dbReference type="ARBA" id="ARBA00022692"/>
    </source>
</evidence>
<dbReference type="Gene3D" id="2.40.160.60">
    <property type="entry name" value="Outer membrane protein transport protein (OMPP1/FadL/TodX)"/>
    <property type="match status" value="1"/>
</dbReference>